<dbReference type="RefSeq" id="WP_213351675.1">
    <property type="nucleotide sequence ID" value="NZ_JAHBGB010000006.1"/>
</dbReference>
<feature type="transmembrane region" description="Helical" evidence="2">
    <location>
        <begin position="58"/>
        <end position="74"/>
    </location>
</feature>
<protein>
    <submittedName>
        <fullName evidence="3">VanZ family protein</fullName>
    </submittedName>
</protein>
<evidence type="ECO:0000256" key="2">
    <source>
        <dbReference type="SAM" id="Phobius"/>
    </source>
</evidence>
<feature type="transmembrane region" description="Helical" evidence="2">
    <location>
        <begin position="86"/>
        <end position="104"/>
    </location>
</feature>
<feature type="compositionally biased region" description="Polar residues" evidence="1">
    <location>
        <begin position="1"/>
        <end position="12"/>
    </location>
</feature>
<name>A0ABW4YZT6_9HYPH</name>
<keyword evidence="2" id="KW-0812">Transmembrane</keyword>
<comment type="caution">
    <text evidence="3">The sequence shown here is derived from an EMBL/GenBank/DDBJ whole genome shotgun (WGS) entry which is preliminary data.</text>
</comment>
<feature type="transmembrane region" description="Helical" evidence="2">
    <location>
        <begin position="142"/>
        <end position="163"/>
    </location>
</feature>
<dbReference type="EMBL" id="JBHUHD010000001">
    <property type="protein sequence ID" value="MFD2141905.1"/>
    <property type="molecule type" value="Genomic_DNA"/>
</dbReference>
<proteinExistence type="predicted"/>
<keyword evidence="2" id="KW-0472">Membrane</keyword>
<feature type="region of interest" description="Disordered" evidence="1">
    <location>
        <begin position="1"/>
        <end position="21"/>
    </location>
</feature>
<dbReference type="Proteomes" id="UP001597299">
    <property type="component" value="Unassembled WGS sequence"/>
</dbReference>
<evidence type="ECO:0000256" key="1">
    <source>
        <dbReference type="SAM" id="MobiDB-lite"/>
    </source>
</evidence>
<feature type="transmembrane region" description="Helical" evidence="2">
    <location>
        <begin position="111"/>
        <end position="130"/>
    </location>
</feature>
<dbReference type="NCBIfam" id="NF037970">
    <property type="entry name" value="vanZ_1"/>
    <property type="match status" value="1"/>
</dbReference>
<organism evidence="3 4">
    <name type="scientific">Ancylobacter oerskovii</name>
    <dbReference type="NCBI Taxonomy" id="459519"/>
    <lineage>
        <taxon>Bacteria</taxon>
        <taxon>Pseudomonadati</taxon>
        <taxon>Pseudomonadota</taxon>
        <taxon>Alphaproteobacteria</taxon>
        <taxon>Hyphomicrobiales</taxon>
        <taxon>Xanthobacteraceae</taxon>
        <taxon>Ancylobacter</taxon>
    </lineage>
</organism>
<evidence type="ECO:0000313" key="4">
    <source>
        <dbReference type="Proteomes" id="UP001597299"/>
    </source>
</evidence>
<reference evidence="4" key="1">
    <citation type="journal article" date="2019" name="Int. J. Syst. Evol. Microbiol.">
        <title>The Global Catalogue of Microorganisms (GCM) 10K type strain sequencing project: providing services to taxonomists for standard genome sequencing and annotation.</title>
        <authorList>
            <consortium name="The Broad Institute Genomics Platform"/>
            <consortium name="The Broad Institute Genome Sequencing Center for Infectious Disease"/>
            <person name="Wu L."/>
            <person name="Ma J."/>
        </authorList>
    </citation>
    <scope>NUCLEOTIDE SEQUENCE [LARGE SCALE GENOMIC DNA]</scope>
    <source>
        <strain evidence="4">CCM 7435</strain>
    </source>
</reference>
<gene>
    <name evidence="3" type="ORF">ACFSNC_15960</name>
</gene>
<accession>A0ABW4YZT6</accession>
<evidence type="ECO:0000313" key="3">
    <source>
        <dbReference type="EMBL" id="MFD2141905.1"/>
    </source>
</evidence>
<sequence length="181" mass="19467">MNTPSAVNVGSRQSREPWFDRGDCRHESAGHLDNRAGPAEIEDGTSSMPKWERFLRRAAYACLLIIVALSLLPAQEMYRTGAPKGAEHFAAYWGAGILMGGAFCRQWRERAWVAMGLAGLAGLMELLQQFSPGRTPHLSDFIASSTGAVLGVAMSVAILRCAYAARSSGRAAPEASTAPDR</sequence>
<keyword evidence="4" id="KW-1185">Reference proteome</keyword>
<keyword evidence="2" id="KW-1133">Transmembrane helix</keyword>